<gene>
    <name evidence="2" type="ORF">NWI01_24920</name>
</gene>
<dbReference type="OrthoDB" id="8127818at2"/>
<reference evidence="2 3" key="1">
    <citation type="submission" date="2019-06" db="EMBL/GenBank/DDBJ databases">
        <title>Whole genome shotgun sequence of Nitrobacter winogradskyi NBRC 14297.</title>
        <authorList>
            <person name="Hosoyama A."/>
            <person name="Uohara A."/>
            <person name="Ohji S."/>
            <person name="Ichikawa N."/>
        </authorList>
    </citation>
    <scope>NUCLEOTIDE SEQUENCE [LARGE SCALE GENOMIC DNA]</scope>
    <source>
        <strain evidence="2 3">NBRC 14297</strain>
    </source>
</reference>
<dbReference type="RefSeq" id="WP_141384214.1">
    <property type="nucleotide sequence ID" value="NZ_BJNF01000071.1"/>
</dbReference>
<accession>A0A4Y3WES4</accession>
<organism evidence="2 3">
    <name type="scientific">Nitrobacter winogradskyi</name>
    <name type="common">Nitrobacter agilis</name>
    <dbReference type="NCBI Taxonomy" id="913"/>
    <lineage>
        <taxon>Bacteria</taxon>
        <taxon>Pseudomonadati</taxon>
        <taxon>Pseudomonadota</taxon>
        <taxon>Alphaproteobacteria</taxon>
        <taxon>Hyphomicrobiales</taxon>
        <taxon>Nitrobacteraceae</taxon>
        <taxon>Nitrobacter</taxon>
    </lineage>
</organism>
<dbReference type="AlphaFoldDB" id="A0A4Y3WES4"/>
<feature type="region of interest" description="Disordered" evidence="1">
    <location>
        <begin position="49"/>
        <end position="71"/>
    </location>
</feature>
<evidence type="ECO:0000256" key="1">
    <source>
        <dbReference type="SAM" id="MobiDB-lite"/>
    </source>
</evidence>
<evidence type="ECO:0000313" key="3">
    <source>
        <dbReference type="Proteomes" id="UP000318825"/>
    </source>
</evidence>
<evidence type="ECO:0000313" key="2">
    <source>
        <dbReference type="EMBL" id="GEC16600.1"/>
    </source>
</evidence>
<name>A0A4Y3WES4_NITWI</name>
<comment type="caution">
    <text evidence="2">The sequence shown here is derived from an EMBL/GenBank/DDBJ whole genome shotgun (WGS) entry which is preliminary data.</text>
</comment>
<proteinExistence type="predicted"/>
<dbReference type="Proteomes" id="UP000318825">
    <property type="component" value="Unassembled WGS sequence"/>
</dbReference>
<evidence type="ECO:0008006" key="4">
    <source>
        <dbReference type="Google" id="ProtNLM"/>
    </source>
</evidence>
<protein>
    <recommendedName>
        <fullName evidence="4">Transposase</fullName>
    </recommendedName>
</protein>
<sequence>MSQAPSQKFGAEYVAHLRELLETAAEEIGPEHRAAATKAKITRTRIRNKDGLPEARHFTGAASNAGEDRTA</sequence>
<dbReference type="EMBL" id="BJNF01000071">
    <property type="protein sequence ID" value="GEC16600.1"/>
    <property type="molecule type" value="Genomic_DNA"/>
</dbReference>